<feature type="compositionally biased region" description="Low complexity" evidence="1">
    <location>
        <begin position="27"/>
        <end position="37"/>
    </location>
</feature>
<evidence type="ECO:0000313" key="2">
    <source>
        <dbReference type="EMBL" id="AHF05601.1"/>
    </source>
</evidence>
<dbReference type="EMBL" id="CP007031">
    <property type="protein sequence ID" value="AHF05601.1"/>
    <property type="molecule type" value="Genomic_DNA"/>
</dbReference>
<dbReference type="STRING" id="765910.MARPU_13160"/>
<gene>
    <name evidence="2" type="ORF">MARPU_13160</name>
</gene>
<sequence>MTAYAFGRDAGALSTQALEDDTRAHRSSFAAPPSSAALEQEIGARDEALWGDAGARAGIACRSLTVRSPR</sequence>
<evidence type="ECO:0000256" key="1">
    <source>
        <dbReference type="SAM" id="MobiDB-lite"/>
    </source>
</evidence>
<name>W0E963_MARPU</name>
<dbReference type="Proteomes" id="UP000005275">
    <property type="component" value="Chromosome"/>
</dbReference>
<organism evidence="2 3">
    <name type="scientific">Marichromatium purpuratum 984</name>
    <dbReference type="NCBI Taxonomy" id="765910"/>
    <lineage>
        <taxon>Bacteria</taxon>
        <taxon>Pseudomonadati</taxon>
        <taxon>Pseudomonadota</taxon>
        <taxon>Gammaproteobacteria</taxon>
        <taxon>Chromatiales</taxon>
        <taxon>Chromatiaceae</taxon>
        <taxon>Marichromatium</taxon>
    </lineage>
</organism>
<dbReference type="AlphaFoldDB" id="W0E963"/>
<dbReference type="HOGENOM" id="CLU_2753129_0_0_6"/>
<proteinExistence type="predicted"/>
<evidence type="ECO:0000313" key="3">
    <source>
        <dbReference type="Proteomes" id="UP000005275"/>
    </source>
</evidence>
<feature type="region of interest" description="Disordered" evidence="1">
    <location>
        <begin position="17"/>
        <end position="38"/>
    </location>
</feature>
<reference evidence="2 3" key="1">
    <citation type="submission" date="2013-12" db="EMBL/GenBank/DDBJ databases">
        <authorList>
            <consortium name="DOE Joint Genome Institute"/>
            <person name="Bryant D.A."/>
            <person name="Huntemann M."/>
            <person name="Han J."/>
            <person name="Chen A."/>
            <person name="Kyrpides N."/>
            <person name="Mavromatis K."/>
            <person name="Markowitz V."/>
            <person name="Palaniappan K."/>
            <person name="Ivanova N."/>
            <person name="Schaumberg A."/>
            <person name="Pati A."/>
            <person name="Liolios K."/>
            <person name="Nordberg H.P."/>
            <person name="Cantor M.N."/>
            <person name="Hua S.X."/>
            <person name="Woyke T."/>
        </authorList>
    </citation>
    <scope>NUCLEOTIDE SEQUENCE [LARGE SCALE GENOMIC DNA]</scope>
    <source>
        <strain evidence="2 3">984</strain>
    </source>
</reference>
<protein>
    <submittedName>
        <fullName evidence="2">Uncharacterized protein</fullName>
    </submittedName>
</protein>
<dbReference type="KEGG" id="mpur:MARPU_13160"/>
<accession>W0E963</accession>
<keyword evidence="3" id="KW-1185">Reference proteome</keyword>